<dbReference type="PANTHER" id="PTHR10974">
    <property type="entry name" value="FI08016P-RELATED"/>
    <property type="match status" value="1"/>
</dbReference>
<gene>
    <name evidence="3" type="ORF">PACLA_8A033721</name>
</gene>
<dbReference type="GO" id="GO:0005615">
    <property type="term" value="C:extracellular space"/>
    <property type="evidence" value="ECO:0007669"/>
    <property type="project" value="TreeGrafter"/>
</dbReference>
<proteinExistence type="predicted"/>
<dbReference type="Pfam" id="PF02995">
    <property type="entry name" value="DUF229"/>
    <property type="match status" value="1"/>
</dbReference>
<name>A0A6S7FL75_PARCT</name>
<keyword evidence="2" id="KW-0472">Membrane</keyword>
<feature type="compositionally biased region" description="Polar residues" evidence="1">
    <location>
        <begin position="472"/>
        <end position="489"/>
    </location>
</feature>
<feature type="compositionally biased region" description="Basic and acidic residues" evidence="1">
    <location>
        <begin position="342"/>
        <end position="390"/>
    </location>
</feature>
<dbReference type="SUPFAM" id="SSF53649">
    <property type="entry name" value="Alkaline phosphatase-like"/>
    <property type="match status" value="1"/>
</dbReference>
<reference evidence="3" key="1">
    <citation type="submission" date="2020-04" db="EMBL/GenBank/DDBJ databases">
        <authorList>
            <person name="Alioto T."/>
            <person name="Alioto T."/>
            <person name="Gomez Garrido J."/>
        </authorList>
    </citation>
    <scope>NUCLEOTIDE SEQUENCE</scope>
    <source>
        <strain evidence="3">A484AB</strain>
    </source>
</reference>
<comment type="caution">
    <text evidence="3">The sequence shown here is derived from an EMBL/GenBank/DDBJ whole genome shotgun (WGS) entry which is preliminary data.</text>
</comment>
<keyword evidence="2" id="KW-1133">Transmembrane helix</keyword>
<dbReference type="FunFam" id="3.40.720.10:FF:000017">
    <property type="entry name" value="Predicted protein"/>
    <property type="match status" value="1"/>
</dbReference>
<dbReference type="AlphaFoldDB" id="A0A6S7FL75"/>
<protein>
    <submittedName>
        <fullName evidence="3">Partial</fullName>
    </submittedName>
</protein>
<accession>A0A6S7FL75</accession>
<dbReference type="EMBL" id="CACRXK020000263">
    <property type="protein sequence ID" value="CAB3980158.1"/>
    <property type="molecule type" value="Genomic_DNA"/>
</dbReference>
<keyword evidence="2" id="KW-0812">Transmembrane</keyword>
<feature type="compositionally biased region" description="Polar residues" evidence="1">
    <location>
        <begin position="330"/>
        <end position="341"/>
    </location>
</feature>
<dbReference type="PANTHER" id="PTHR10974:SF1">
    <property type="entry name" value="FI08016P-RELATED"/>
    <property type="match status" value="1"/>
</dbReference>
<dbReference type="Gene3D" id="3.40.720.10">
    <property type="entry name" value="Alkaline Phosphatase, subunit A"/>
    <property type="match status" value="1"/>
</dbReference>
<feature type="region of interest" description="Disordered" evidence="1">
    <location>
        <begin position="136"/>
        <end position="288"/>
    </location>
</feature>
<feature type="transmembrane region" description="Helical" evidence="2">
    <location>
        <begin position="12"/>
        <end position="28"/>
    </location>
</feature>
<organism evidence="3 4">
    <name type="scientific">Paramuricea clavata</name>
    <name type="common">Red gorgonian</name>
    <name type="synonym">Violescent sea-whip</name>
    <dbReference type="NCBI Taxonomy" id="317549"/>
    <lineage>
        <taxon>Eukaryota</taxon>
        <taxon>Metazoa</taxon>
        <taxon>Cnidaria</taxon>
        <taxon>Anthozoa</taxon>
        <taxon>Octocorallia</taxon>
        <taxon>Malacalcyonacea</taxon>
        <taxon>Plexauridae</taxon>
        <taxon>Paramuricea</taxon>
    </lineage>
</organism>
<keyword evidence="4" id="KW-1185">Reference proteome</keyword>
<dbReference type="CDD" id="cd16021">
    <property type="entry name" value="ALP_like"/>
    <property type="match status" value="1"/>
</dbReference>
<evidence type="ECO:0000256" key="1">
    <source>
        <dbReference type="SAM" id="MobiDB-lite"/>
    </source>
</evidence>
<dbReference type="Proteomes" id="UP001152795">
    <property type="component" value="Unassembled WGS sequence"/>
</dbReference>
<sequence length="1089" mass="125721">MAVSVLRRKRIIAVIFAVCLITALFLYKKSVRETWHGNEVGGSKNIDFSRLDLSNEPETEITTIPFPTKIYSVIELEDEETSDDQDEETTQDGIKMEERENYEKEEMFEAAGGASMDDNMMETRVGVGKERINIKIGERIASSEQSAEGGRDNKDTTGRDEMEKGMRNIEDEKQAGDKLEQRIENEDWEFKNGKKNMDENKIERKEEIKDSRQENKMEGTVEESKDEMKGKSTEDQEATKERKNEPHRDESRRMEESRMRDKTRMRDESSVRDESRMRGERDDSVDVHDDRRQPNVYTVMTGYVRSTAKPIRPLSPTQSVQRGLVLKTSTVKSKPTMQASTETHRDKSRRMEEFRTRDKTRMRDESSVRDESRMRGERVDSLDVHDDRRQSSVHTVMTGYVRLSTKPIRPLSPTQSVQRGLVLKSSTGTRSSAKTTIPNARTTKATWVTKTTEMNNPRLEKIRQPRRKAETNPPTVKQSPPRTQTNSTKEPLACKIPALDPFHPHVLRLQKNVGTNLRKICRSMYPYTPAFKVNNNKLVLKKNVKEASIVKSSIKLQEIRRLSDENFRYKKPRNPFNGLSNLYKSNDIGQSDFFRLEYKIDERWASDLYARVSPKLDVLERQTKLARQFREKGLPLNVLIIGLDSISRANFIRKLPRVKSFLETKLNTYFMGGMSIVGDATTPILTAMLTGKDETMLPEGRTSFGGKPIDNWPWIMKDYERQGYMTLYAEDDPSVSSFNLRLTGFTNSPTHHYMRPFWLSLESENERDEPGRCSKSESMVNHTLKYVKSFFHVYPTSRKFAFAFLSYLAHAHPNHLSFAEEDLMWFLRTFVDRGYLNDTMLVIMGDHGSRNSEYRDTMQGKLEERLPWFSVSLPSDFHRKFADLAANLRSNQDIITSSFDVHATLRHILTYPSVPTGEQTQSLFERLPRNRTCKNAGIAEHWCPCFQWSPTDINSKHVQSIAVSAVALINEKLSKVPLLHGSCHKLSLEGVLHAVTLRPNNKVQKFYSTDQDGDRSVNFAERTQDLLRYQIIFKTQPNQAKYEVTGHVSRNQVALNPEISRLNRYNDQPACIAKQYPYARKFCYCRTSA</sequence>
<dbReference type="InterPro" id="IPR004245">
    <property type="entry name" value="DUF229"/>
</dbReference>
<feature type="compositionally biased region" description="Basic and acidic residues" evidence="1">
    <location>
        <begin position="459"/>
        <end position="470"/>
    </location>
</feature>
<feature type="region of interest" description="Disordered" evidence="1">
    <location>
        <begin position="459"/>
        <end position="489"/>
    </location>
</feature>
<dbReference type="InterPro" id="IPR017850">
    <property type="entry name" value="Alkaline_phosphatase_core_sf"/>
</dbReference>
<feature type="compositionally biased region" description="Acidic residues" evidence="1">
    <location>
        <begin position="77"/>
        <end position="90"/>
    </location>
</feature>
<evidence type="ECO:0000313" key="4">
    <source>
        <dbReference type="Proteomes" id="UP001152795"/>
    </source>
</evidence>
<feature type="region of interest" description="Disordered" evidence="1">
    <location>
        <begin position="77"/>
        <end position="99"/>
    </location>
</feature>
<feature type="compositionally biased region" description="Basic and acidic residues" evidence="1">
    <location>
        <begin position="149"/>
        <end position="288"/>
    </location>
</feature>
<dbReference type="OrthoDB" id="413313at2759"/>
<evidence type="ECO:0000313" key="3">
    <source>
        <dbReference type="EMBL" id="CAB3980158.1"/>
    </source>
</evidence>
<feature type="region of interest" description="Disordered" evidence="1">
    <location>
        <begin position="330"/>
        <end position="390"/>
    </location>
</feature>
<evidence type="ECO:0000256" key="2">
    <source>
        <dbReference type="SAM" id="Phobius"/>
    </source>
</evidence>